<gene>
    <name evidence="2" type="ORF">NDU88_004545</name>
</gene>
<name>A0AAV7NU17_PLEWA</name>
<protein>
    <submittedName>
        <fullName evidence="2">Uncharacterized protein</fullName>
    </submittedName>
</protein>
<proteinExistence type="predicted"/>
<accession>A0AAV7NU17</accession>
<feature type="compositionally biased region" description="Basic and acidic residues" evidence="1">
    <location>
        <begin position="69"/>
        <end position="78"/>
    </location>
</feature>
<evidence type="ECO:0000256" key="1">
    <source>
        <dbReference type="SAM" id="MobiDB-lite"/>
    </source>
</evidence>
<sequence length="136" mass="15013">MAPLPQPPVCSSSQLSSLPHLCRPLVIGDPPLKGMLKGREDRWPRRHQRPHRGTPHLLQLASGPPGSQDYRRPSREAAPRLPSLTAMPRDAQGQIRGLSHPPQASCPAPQVGDSKITQIKFNKQQSTLHPKKGSYY</sequence>
<dbReference type="Proteomes" id="UP001066276">
    <property type="component" value="Chromosome 8"/>
</dbReference>
<evidence type="ECO:0000313" key="3">
    <source>
        <dbReference type="Proteomes" id="UP001066276"/>
    </source>
</evidence>
<feature type="compositionally biased region" description="Polar residues" evidence="1">
    <location>
        <begin position="115"/>
        <end position="128"/>
    </location>
</feature>
<feature type="region of interest" description="Disordered" evidence="1">
    <location>
        <begin position="26"/>
        <end position="136"/>
    </location>
</feature>
<organism evidence="2 3">
    <name type="scientific">Pleurodeles waltl</name>
    <name type="common">Iberian ribbed newt</name>
    <dbReference type="NCBI Taxonomy" id="8319"/>
    <lineage>
        <taxon>Eukaryota</taxon>
        <taxon>Metazoa</taxon>
        <taxon>Chordata</taxon>
        <taxon>Craniata</taxon>
        <taxon>Vertebrata</taxon>
        <taxon>Euteleostomi</taxon>
        <taxon>Amphibia</taxon>
        <taxon>Batrachia</taxon>
        <taxon>Caudata</taxon>
        <taxon>Salamandroidea</taxon>
        <taxon>Salamandridae</taxon>
        <taxon>Pleurodelinae</taxon>
        <taxon>Pleurodeles</taxon>
    </lineage>
</organism>
<evidence type="ECO:0000313" key="2">
    <source>
        <dbReference type="EMBL" id="KAJ1116330.1"/>
    </source>
</evidence>
<comment type="caution">
    <text evidence="2">The sequence shown here is derived from an EMBL/GenBank/DDBJ whole genome shotgun (WGS) entry which is preliminary data.</text>
</comment>
<dbReference type="EMBL" id="JANPWB010000012">
    <property type="protein sequence ID" value="KAJ1116330.1"/>
    <property type="molecule type" value="Genomic_DNA"/>
</dbReference>
<keyword evidence="3" id="KW-1185">Reference proteome</keyword>
<feature type="compositionally biased region" description="Basic residues" evidence="1">
    <location>
        <begin position="44"/>
        <end position="54"/>
    </location>
</feature>
<reference evidence="2" key="1">
    <citation type="journal article" date="2022" name="bioRxiv">
        <title>Sequencing and chromosome-scale assembly of the giantPleurodeles waltlgenome.</title>
        <authorList>
            <person name="Brown T."/>
            <person name="Elewa A."/>
            <person name="Iarovenko S."/>
            <person name="Subramanian E."/>
            <person name="Araus A.J."/>
            <person name="Petzold A."/>
            <person name="Susuki M."/>
            <person name="Suzuki K.-i.T."/>
            <person name="Hayashi T."/>
            <person name="Toyoda A."/>
            <person name="Oliveira C."/>
            <person name="Osipova E."/>
            <person name="Leigh N.D."/>
            <person name="Simon A."/>
            <person name="Yun M.H."/>
        </authorList>
    </citation>
    <scope>NUCLEOTIDE SEQUENCE</scope>
    <source>
        <strain evidence="2">20211129_DDA</strain>
        <tissue evidence="2">Liver</tissue>
    </source>
</reference>
<dbReference type="AlphaFoldDB" id="A0AAV7NU17"/>